<name>X1AX82_9ZZZZ</name>
<evidence type="ECO:0000313" key="3">
    <source>
        <dbReference type="EMBL" id="GAG87380.1"/>
    </source>
</evidence>
<sequence length="184" mass="19286">MKLMYIGDPTTNTQDLFRINADGSGKQTLLTLSSGEGDAPAWSPDGQRVVGGGLWEFDSDGEDWFQITQGGTDPDWSPDGLKIVFDTGNGLAITGRDGGAVTPIPGTAGYTDPVWSPDGTQIAATGPGGLGTDSEIYTLKPDGSEISRLTFFGGRDPSWQPLNPPPPQPPPLTGYPRPRGASPL</sequence>
<proteinExistence type="inferred from homology"/>
<evidence type="ECO:0008006" key="4">
    <source>
        <dbReference type="Google" id="ProtNLM"/>
    </source>
</evidence>
<dbReference type="Gene3D" id="2.120.10.60">
    <property type="entry name" value="Tricorn protease N-terminal domain"/>
    <property type="match status" value="1"/>
</dbReference>
<dbReference type="Pfam" id="PF07676">
    <property type="entry name" value="PD40"/>
    <property type="match status" value="3"/>
</dbReference>
<feature type="compositionally biased region" description="Pro residues" evidence="2">
    <location>
        <begin position="162"/>
        <end position="173"/>
    </location>
</feature>
<dbReference type="Gene3D" id="2.120.10.30">
    <property type="entry name" value="TolB, C-terminal domain"/>
    <property type="match status" value="1"/>
</dbReference>
<dbReference type="PANTHER" id="PTHR36842:SF1">
    <property type="entry name" value="PROTEIN TOLB"/>
    <property type="match status" value="1"/>
</dbReference>
<dbReference type="EMBL" id="BART01011620">
    <property type="protein sequence ID" value="GAG87380.1"/>
    <property type="molecule type" value="Genomic_DNA"/>
</dbReference>
<organism evidence="3">
    <name type="scientific">marine sediment metagenome</name>
    <dbReference type="NCBI Taxonomy" id="412755"/>
    <lineage>
        <taxon>unclassified sequences</taxon>
        <taxon>metagenomes</taxon>
        <taxon>ecological metagenomes</taxon>
    </lineage>
</organism>
<feature type="region of interest" description="Disordered" evidence="2">
    <location>
        <begin position="147"/>
        <end position="184"/>
    </location>
</feature>
<comment type="caution">
    <text evidence="3">The sequence shown here is derived from an EMBL/GenBank/DDBJ whole genome shotgun (WGS) entry which is preliminary data.</text>
</comment>
<dbReference type="PANTHER" id="PTHR36842">
    <property type="entry name" value="PROTEIN TOLB HOMOLOG"/>
    <property type="match status" value="1"/>
</dbReference>
<feature type="non-terminal residue" evidence="3">
    <location>
        <position position="184"/>
    </location>
</feature>
<dbReference type="InterPro" id="IPR011042">
    <property type="entry name" value="6-blade_b-propeller_TolB-like"/>
</dbReference>
<gene>
    <name evidence="3" type="ORF">S01H4_24666</name>
</gene>
<accession>X1AX82</accession>
<protein>
    <recommendedName>
        <fullName evidence="4">Dipeptidylpeptidase IV N-terminal domain-containing protein</fullName>
    </recommendedName>
</protein>
<evidence type="ECO:0000256" key="1">
    <source>
        <dbReference type="ARBA" id="ARBA00009820"/>
    </source>
</evidence>
<dbReference type="InterPro" id="IPR011659">
    <property type="entry name" value="WD40"/>
</dbReference>
<evidence type="ECO:0000256" key="2">
    <source>
        <dbReference type="SAM" id="MobiDB-lite"/>
    </source>
</evidence>
<comment type="similarity">
    <text evidence="1">Belongs to the TolB family.</text>
</comment>
<dbReference type="AlphaFoldDB" id="X1AX82"/>
<reference evidence="3" key="1">
    <citation type="journal article" date="2014" name="Front. Microbiol.">
        <title>High frequency of phylogenetically diverse reductive dehalogenase-homologous genes in deep subseafloor sedimentary metagenomes.</title>
        <authorList>
            <person name="Kawai M."/>
            <person name="Futagami T."/>
            <person name="Toyoda A."/>
            <person name="Takaki Y."/>
            <person name="Nishi S."/>
            <person name="Hori S."/>
            <person name="Arai W."/>
            <person name="Tsubouchi T."/>
            <person name="Morono Y."/>
            <person name="Uchiyama I."/>
            <person name="Ito T."/>
            <person name="Fujiyama A."/>
            <person name="Inagaki F."/>
            <person name="Takami H."/>
        </authorList>
    </citation>
    <scope>NUCLEOTIDE SEQUENCE</scope>
    <source>
        <strain evidence="3">Expedition CK06-06</strain>
    </source>
</reference>
<dbReference type="SUPFAM" id="SSF69304">
    <property type="entry name" value="Tricorn protease N-terminal domain"/>
    <property type="match status" value="1"/>
</dbReference>